<dbReference type="GO" id="GO:0006887">
    <property type="term" value="P:exocytosis"/>
    <property type="evidence" value="ECO:0007669"/>
    <property type="project" value="TreeGrafter"/>
</dbReference>
<keyword evidence="4" id="KW-0732">Signal</keyword>
<comment type="caution">
    <text evidence="6">The sequence shown here is derived from an EMBL/GenBank/DDBJ whole genome shotgun (WGS) entry which is preliminary data.</text>
</comment>
<dbReference type="GO" id="GO:0019905">
    <property type="term" value="F:syntaxin binding"/>
    <property type="evidence" value="ECO:0007669"/>
    <property type="project" value="TreeGrafter"/>
</dbReference>
<keyword evidence="3" id="KW-0175">Coiled coil</keyword>
<evidence type="ECO:0000259" key="5">
    <source>
        <dbReference type="PROSITE" id="PS50892"/>
    </source>
</evidence>
<evidence type="ECO:0000256" key="2">
    <source>
        <dbReference type="ARBA" id="ARBA00022490"/>
    </source>
</evidence>
<dbReference type="GO" id="GO:0045159">
    <property type="term" value="F:myosin II binding"/>
    <property type="evidence" value="ECO:0007669"/>
    <property type="project" value="TreeGrafter"/>
</dbReference>
<comment type="subcellular location">
    <subcellularLocation>
        <location evidence="1">Cytoplasm</location>
    </subcellularLocation>
</comment>
<evidence type="ECO:0000313" key="6">
    <source>
        <dbReference type="EMBL" id="KAJ7381659.1"/>
    </source>
</evidence>
<dbReference type="PROSITE" id="PS50892">
    <property type="entry name" value="V_SNARE"/>
    <property type="match status" value="1"/>
</dbReference>
<keyword evidence="2" id="KW-0963">Cytoplasm</keyword>
<dbReference type="GO" id="GO:0006893">
    <property type="term" value="P:Golgi to plasma membrane transport"/>
    <property type="evidence" value="ECO:0007669"/>
    <property type="project" value="TreeGrafter"/>
</dbReference>
<protein>
    <submittedName>
        <fullName evidence="6">Syntaxin-binding protein 5</fullName>
    </submittedName>
</protein>
<name>A0A9X0D1Q6_9CNID</name>
<evidence type="ECO:0000313" key="7">
    <source>
        <dbReference type="Proteomes" id="UP001163046"/>
    </source>
</evidence>
<dbReference type="InterPro" id="IPR042855">
    <property type="entry name" value="V_SNARE_CC"/>
</dbReference>
<evidence type="ECO:0000256" key="4">
    <source>
        <dbReference type="SAM" id="SignalP"/>
    </source>
</evidence>
<reference evidence="6" key="1">
    <citation type="submission" date="2023-01" db="EMBL/GenBank/DDBJ databases">
        <title>Genome assembly of the deep-sea coral Lophelia pertusa.</title>
        <authorList>
            <person name="Herrera S."/>
            <person name="Cordes E."/>
        </authorList>
    </citation>
    <scope>NUCLEOTIDE SEQUENCE</scope>
    <source>
        <strain evidence="6">USNM1676648</strain>
        <tissue evidence="6">Polyp</tissue>
    </source>
</reference>
<evidence type="ECO:0000256" key="1">
    <source>
        <dbReference type="ARBA" id="ARBA00004496"/>
    </source>
</evidence>
<dbReference type="Proteomes" id="UP001163046">
    <property type="component" value="Unassembled WGS sequence"/>
</dbReference>
<dbReference type="PANTHER" id="PTHR10241">
    <property type="entry name" value="LETHAL 2 GIANT LARVAE PROTEIN"/>
    <property type="match status" value="1"/>
</dbReference>
<dbReference type="PANTHER" id="PTHR10241:SF25">
    <property type="entry name" value="TOMOSYN, ISOFORM C"/>
    <property type="match status" value="1"/>
</dbReference>
<dbReference type="AlphaFoldDB" id="A0A9X0D1Q6"/>
<keyword evidence="7" id="KW-1185">Reference proteome</keyword>
<sequence length="311" mass="34139">MTISSAPVLWVGTGLWKCFSLLCSTCLPENKESPQPVLTITTVGWDRFDWFFPREPVGNNGPETDEGNSIMTREILDKHFVVICTEREAKVYALPTSHANPKSFSEASLVEDLAVLLKAAAVVCSSLGKLLALKPAELVTANGRGMFVPHEGLQISKDARVFRGCSSRNLCSPFEIQRLSMFARPGMLTENQGSLFRAMETPEAPSKGFFSSLFSTAASPLDREQLFGTESGNASRSLTNRFNGPGMEKLQETSSGLAGVLAKNKQALVERGEKLSELEMKTGEMNIKAKAFADAAHQMSLKYKDKKWYQV</sequence>
<feature type="signal peptide" evidence="4">
    <location>
        <begin position="1"/>
        <end position="20"/>
    </location>
</feature>
<dbReference type="GO" id="GO:0005886">
    <property type="term" value="C:plasma membrane"/>
    <property type="evidence" value="ECO:0007669"/>
    <property type="project" value="TreeGrafter"/>
</dbReference>
<dbReference type="Gene3D" id="1.20.5.110">
    <property type="match status" value="1"/>
</dbReference>
<dbReference type="CDD" id="cd15873">
    <property type="entry name" value="R-SNARE_STXBP5_6"/>
    <property type="match status" value="1"/>
</dbReference>
<organism evidence="6 7">
    <name type="scientific">Desmophyllum pertusum</name>
    <dbReference type="NCBI Taxonomy" id="174260"/>
    <lineage>
        <taxon>Eukaryota</taxon>
        <taxon>Metazoa</taxon>
        <taxon>Cnidaria</taxon>
        <taxon>Anthozoa</taxon>
        <taxon>Hexacorallia</taxon>
        <taxon>Scleractinia</taxon>
        <taxon>Caryophylliina</taxon>
        <taxon>Caryophylliidae</taxon>
        <taxon>Desmophyllum</taxon>
    </lineage>
</organism>
<dbReference type="SUPFAM" id="SSF58038">
    <property type="entry name" value="SNARE fusion complex"/>
    <property type="match status" value="1"/>
</dbReference>
<accession>A0A9X0D1Q6</accession>
<dbReference type="EMBL" id="MU826118">
    <property type="protein sequence ID" value="KAJ7381659.1"/>
    <property type="molecule type" value="Genomic_DNA"/>
</dbReference>
<feature type="chain" id="PRO_5040801650" evidence="4">
    <location>
        <begin position="21"/>
        <end position="311"/>
    </location>
</feature>
<dbReference type="OrthoDB" id="19944at2759"/>
<proteinExistence type="predicted"/>
<dbReference type="GO" id="GO:0005096">
    <property type="term" value="F:GTPase activator activity"/>
    <property type="evidence" value="ECO:0007669"/>
    <property type="project" value="TreeGrafter"/>
</dbReference>
<dbReference type="Pfam" id="PF00957">
    <property type="entry name" value="Synaptobrevin"/>
    <property type="match status" value="1"/>
</dbReference>
<gene>
    <name evidence="6" type="primary">STXBP5_3</name>
    <name evidence="6" type="ORF">OS493_039825</name>
</gene>
<dbReference type="GO" id="GO:0031201">
    <property type="term" value="C:SNARE complex"/>
    <property type="evidence" value="ECO:0007669"/>
    <property type="project" value="TreeGrafter"/>
</dbReference>
<feature type="domain" description="V-SNARE coiled-coil homology" evidence="5">
    <location>
        <begin position="246"/>
        <end position="306"/>
    </location>
</feature>
<evidence type="ECO:0000256" key="3">
    <source>
        <dbReference type="PROSITE-ProRule" id="PRU00290"/>
    </source>
</evidence>